<evidence type="ECO:0000313" key="13">
    <source>
        <dbReference type="EMBL" id="SHE69478.1"/>
    </source>
</evidence>
<dbReference type="InterPro" id="IPR036291">
    <property type="entry name" value="NAD(P)-bd_dom_sf"/>
</dbReference>
<dbReference type="InterPro" id="IPR013328">
    <property type="entry name" value="6PGD_dom2"/>
</dbReference>
<evidence type="ECO:0000259" key="12">
    <source>
        <dbReference type="Pfam" id="PF08546"/>
    </source>
</evidence>
<name>A0A1M4VKN8_9GAMM</name>
<dbReference type="UniPathway" id="UPA00028">
    <property type="reaction ID" value="UER00004"/>
</dbReference>
<comment type="function">
    <text evidence="10">Catalyzes the NADPH-dependent reduction of ketopantoate into pantoic acid.</text>
</comment>
<dbReference type="Gene3D" id="3.40.50.720">
    <property type="entry name" value="NAD(P)-binding Rossmann-like Domain"/>
    <property type="match status" value="1"/>
</dbReference>
<dbReference type="GO" id="GO:0005737">
    <property type="term" value="C:cytoplasm"/>
    <property type="evidence" value="ECO:0007669"/>
    <property type="project" value="TreeGrafter"/>
</dbReference>
<evidence type="ECO:0000256" key="3">
    <source>
        <dbReference type="ARBA" id="ARBA00013014"/>
    </source>
</evidence>
<dbReference type="Proteomes" id="UP000184517">
    <property type="component" value="Unassembled WGS sequence"/>
</dbReference>
<dbReference type="InterPro" id="IPR003710">
    <property type="entry name" value="ApbA"/>
</dbReference>
<keyword evidence="6 10" id="KW-0521">NADP</keyword>
<dbReference type="InterPro" id="IPR051402">
    <property type="entry name" value="KPR-Related"/>
</dbReference>
<dbReference type="InterPro" id="IPR013752">
    <property type="entry name" value="KPA_reductase"/>
</dbReference>
<comment type="catalytic activity">
    <reaction evidence="9 10">
        <text>(R)-pantoate + NADP(+) = 2-dehydropantoate + NADPH + H(+)</text>
        <dbReference type="Rhea" id="RHEA:16233"/>
        <dbReference type="ChEBI" id="CHEBI:11561"/>
        <dbReference type="ChEBI" id="CHEBI:15378"/>
        <dbReference type="ChEBI" id="CHEBI:15980"/>
        <dbReference type="ChEBI" id="CHEBI:57783"/>
        <dbReference type="ChEBI" id="CHEBI:58349"/>
        <dbReference type="EC" id="1.1.1.169"/>
    </reaction>
</comment>
<evidence type="ECO:0000256" key="9">
    <source>
        <dbReference type="ARBA" id="ARBA00048793"/>
    </source>
</evidence>
<dbReference type="NCBIfam" id="TIGR00745">
    <property type="entry name" value="apbA_panE"/>
    <property type="match status" value="1"/>
</dbReference>
<evidence type="ECO:0000256" key="5">
    <source>
        <dbReference type="ARBA" id="ARBA00022655"/>
    </source>
</evidence>
<proteinExistence type="inferred from homology"/>
<organism evidence="13 14">
    <name type="scientific">Marinomonas polaris DSM 16579</name>
    <dbReference type="NCBI Taxonomy" id="1122206"/>
    <lineage>
        <taxon>Bacteria</taxon>
        <taxon>Pseudomonadati</taxon>
        <taxon>Pseudomonadota</taxon>
        <taxon>Gammaproteobacteria</taxon>
        <taxon>Oceanospirillales</taxon>
        <taxon>Oceanospirillaceae</taxon>
        <taxon>Marinomonas</taxon>
    </lineage>
</organism>
<evidence type="ECO:0000256" key="2">
    <source>
        <dbReference type="ARBA" id="ARBA00007870"/>
    </source>
</evidence>
<comment type="similarity">
    <text evidence="2 10">Belongs to the ketopantoate reductase family.</text>
</comment>
<dbReference type="Pfam" id="PF08546">
    <property type="entry name" value="ApbA_C"/>
    <property type="match status" value="1"/>
</dbReference>
<dbReference type="NCBIfam" id="NF005089">
    <property type="entry name" value="PRK06522.1-4"/>
    <property type="match status" value="1"/>
</dbReference>
<accession>A0A1M4VKN8</accession>
<evidence type="ECO:0000313" key="14">
    <source>
        <dbReference type="Proteomes" id="UP000184517"/>
    </source>
</evidence>
<dbReference type="InterPro" id="IPR013332">
    <property type="entry name" value="KPR_N"/>
</dbReference>
<dbReference type="STRING" id="1122206.SAMN02745753_00681"/>
<feature type="domain" description="Ketopantoate reductase C-terminal" evidence="12">
    <location>
        <begin position="197"/>
        <end position="315"/>
    </location>
</feature>
<dbReference type="PANTHER" id="PTHR21708">
    <property type="entry name" value="PROBABLE 2-DEHYDROPANTOATE 2-REDUCTASE"/>
    <property type="match status" value="1"/>
</dbReference>
<reference evidence="14" key="1">
    <citation type="submission" date="2016-11" db="EMBL/GenBank/DDBJ databases">
        <authorList>
            <person name="Varghese N."/>
            <person name="Submissions S."/>
        </authorList>
    </citation>
    <scope>NUCLEOTIDE SEQUENCE [LARGE SCALE GENOMIC DNA]</scope>
    <source>
        <strain evidence="14">DSM 16579</strain>
    </source>
</reference>
<comment type="pathway">
    <text evidence="1 10">Cofactor biosynthesis; (R)-pantothenate biosynthesis; (R)-pantoate from 3-methyl-2-oxobutanoate: step 2/2.</text>
</comment>
<dbReference type="EC" id="1.1.1.169" evidence="3 10"/>
<dbReference type="Pfam" id="PF02558">
    <property type="entry name" value="ApbA"/>
    <property type="match status" value="1"/>
</dbReference>
<evidence type="ECO:0000256" key="10">
    <source>
        <dbReference type="RuleBase" id="RU362068"/>
    </source>
</evidence>
<keyword evidence="5 10" id="KW-0566">Pantothenate biosynthesis</keyword>
<feature type="domain" description="Ketopantoate reductase N-terminal" evidence="11">
    <location>
        <begin position="3"/>
        <end position="170"/>
    </location>
</feature>
<sequence>MNICIVGVGAIGGFIGARLATNHKFIVNALARGKSLAALNKHGWRLEQEGELIQRPCVAVESASDLGVQDIVVIALKTPSLSQVLPTLAPLIDENTLVISAMNGIPWWFFRDLETQSNHPFQSVNPKGANGRAIPYKNIIGLVVHAAAVRSEPGIIQHKAGNRLLIGEPEGGKSDRVQALTDILNKVGFDCNHSSSIRSEIWYKLWGNMTMNPISAITGATVDNILQDPLVRKYCSAVMNEAAILGEKIGCQITEDPESRHKVTEKLGAIKTSMLQDVENGNAIELDSILGIIYELTQRLEIESPNIESLFGLTRLFATTKGLYEKKET</sequence>
<dbReference type="RefSeq" id="WP_072838315.1">
    <property type="nucleotide sequence ID" value="NZ_FQVF01000003.1"/>
</dbReference>
<evidence type="ECO:0000259" key="11">
    <source>
        <dbReference type="Pfam" id="PF02558"/>
    </source>
</evidence>
<dbReference type="GO" id="GO:0008677">
    <property type="term" value="F:2-dehydropantoate 2-reductase activity"/>
    <property type="evidence" value="ECO:0007669"/>
    <property type="project" value="UniProtKB-EC"/>
</dbReference>
<dbReference type="OrthoDB" id="6530772at2"/>
<protein>
    <recommendedName>
        <fullName evidence="4 10">2-dehydropantoate 2-reductase</fullName>
        <ecNumber evidence="3 10">1.1.1.169</ecNumber>
    </recommendedName>
    <alternativeName>
        <fullName evidence="8 10">Ketopantoate reductase</fullName>
    </alternativeName>
</protein>
<keyword evidence="7 10" id="KW-0560">Oxidoreductase</keyword>
<gene>
    <name evidence="13" type="ORF">SAMN02745753_00681</name>
</gene>
<dbReference type="InterPro" id="IPR008927">
    <property type="entry name" value="6-PGluconate_DH-like_C_sf"/>
</dbReference>
<evidence type="ECO:0000256" key="7">
    <source>
        <dbReference type="ARBA" id="ARBA00023002"/>
    </source>
</evidence>
<dbReference type="EMBL" id="FQVF01000003">
    <property type="protein sequence ID" value="SHE69478.1"/>
    <property type="molecule type" value="Genomic_DNA"/>
</dbReference>
<dbReference type="GO" id="GO:0015940">
    <property type="term" value="P:pantothenate biosynthetic process"/>
    <property type="evidence" value="ECO:0007669"/>
    <property type="project" value="UniProtKB-UniPathway"/>
</dbReference>
<evidence type="ECO:0000256" key="8">
    <source>
        <dbReference type="ARBA" id="ARBA00032024"/>
    </source>
</evidence>
<dbReference type="PANTHER" id="PTHR21708:SF45">
    <property type="entry name" value="2-DEHYDROPANTOATE 2-REDUCTASE"/>
    <property type="match status" value="1"/>
</dbReference>
<dbReference type="Gene3D" id="1.10.1040.10">
    <property type="entry name" value="N-(1-d-carboxylethyl)-l-norvaline Dehydrogenase, domain 2"/>
    <property type="match status" value="1"/>
</dbReference>
<dbReference type="FunFam" id="1.10.1040.10:FF:000017">
    <property type="entry name" value="2-dehydropantoate 2-reductase"/>
    <property type="match status" value="1"/>
</dbReference>
<dbReference type="AlphaFoldDB" id="A0A1M4VKN8"/>
<evidence type="ECO:0000256" key="1">
    <source>
        <dbReference type="ARBA" id="ARBA00004994"/>
    </source>
</evidence>
<evidence type="ECO:0000256" key="4">
    <source>
        <dbReference type="ARBA" id="ARBA00019465"/>
    </source>
</evidence>
<dbReference type="SUPFAM" id="SSF48179">
    <property type="entry name" value="6-phosphogluconate dehydrogenase C-terminal domain-like"/>
    <property type="match status" value="1"/>
</dbReference>
<dbReference type="SUPFAM" id="SSF51735">
    <property type="entry name" value="NAD(P)-binding Rossmann-fold domains"/>
    <property type="match status" value="1"/>
</dbReference>
<keyword evidence="14" id="KW-1185">Reference proteome</keyword>
<evidence type="ECO:0000256" key="6">
    <source>
        <dbReference type="ARBA" id="ARBA00022857"/>
    </source>
</evidence>